<evidence type="ECO:0000256" key="2">
    <source>
        <dbReference type="ARBA" id="ARBA00022606"/>
    </source>
</evidence>
<dbReference type="InterPro" id="IPR013767">
    <property type="entry name" value="PAS_fold"/>
</dbReference>
<dbReference type="EMBL" id="CM008049">
    <property type="protein sequence ID" value="PVH48403.1"/>
    <property type="molecule type" value="Genomic_DNA"/>
</dbReference>
<evidence type="ECO:0000256" key="1">
    <source>
        <dbReference type="ARBA" id="ARBA00022543"/>
    </source>
</evidence>
<keyword evidence="1" id="KW-0600">Photoreceptor protein</keyword>
<dbReference type="Proteomes" id="UP000243499">
    <property type="component" value="Chromosome 4"/>
</dbReference>
<dbReference type="AlphaFoldDB" id="A0A2T8JEQ1"/>
<dbReference type="NCBIfam" id="TIGR00229">
    <property type="entry name" value="sensory_box"/>
    <property type="match status" value="1"/>
</dbReference>
<reference evidence="8" key="1">
    <citation type="submission" date="2018-04" db="EMBL/GenBank/DDBJ databases">
        <title>WGS assembly of Panicum hallii.</title>
        <authorList>
            <person name="Lovell J."/>
            <person name="Jenkins J."/>
            <person name="Lowry D."/>
            <person name="Mamidi S."/>
            <person name="Sreedasyam A."/>
            <person name="Weng X."/>
            <person name="Barry K."/>
            <person name="Bonette J."/>
            <person name="Campitelli B."/>
            <person name="Daum C."/>
            <person name="Gordon S."/>
            <person name="Gould B."/>
            <person name="Lipzen A."/>
            <person name="Macqueen A."/>
            <person name="Palacio-Mejia J."/>
            <person name="Plott C."/>
            <person name="Shakirov E."/>
            <person name="Shu S."/>
            <person name="Yoshinaga Y."/>
            <person name="Zane M."/>
            <person name="Rokhsar D."/>
            <person name="Grimwood J."/>
            <person name="Schmutz J."/>
            <person name="Juenger T."/>
        </authorList>
    </citation>
    <scope>NUCLEOTIDE SEQUENCE [LARGE SCALE GENOMIC DNA]</scope>
    <source>
        <strain evidence="8">FIL2</strain>
    </source>
</reference>
<sequence>MDAEELLKRIQELEEGQAELKREVSGLLTTATTERRRRGGAQCHGDGSSNMLLCRQLLPRERRGAQWQPGSSSRRRLPPPPVGRAGLSRRHHAMVLQSLGQAVHILDLQGKVLYWNRCAEHLYGYPASEAVGHNVAELLVHADDIGPATSIIGSTFTGRCWRGKFPVRNKSGERFSILTNGTPLYDDDDGTMIGLVCLCLSDDTRTLQQITGLSTTSGYYYYPTN</sequence>
<proteinExistence type="predicted"/>
<dbReference type="Gene3D" id="3.30.450.20">
    <property type="entry name" value="PAS domain"/>
    <property type="match status" value="1"/>
</dbReference>
<organism evidence="8">
    <name type="scientific">Panicum hallii</name>
    <dbReference type="NCBI Taxonomy" id="206008"/>
    <lineage>
        <taxon>Eukaryota</taxon>
        <taxon>Viridiplantae</taxon>
        <taxon>Streptophyta</taxon>
        <taxon>Embryophyta</taxon>
        <taxon>Tracheophyta</taxon>
        <taxon>Spermatophyta</taxon>
        <taxon>Magnoliopsida</taxon>
        <taxon>Liliopsida</taxon>
        <taxon>Poales</taxon>
        <taxon>Poaceae</taxon>
        <taxon>PACMAD clade</taxon>
        <taxon>Panicoideae</taxon>
        <taxon>Panicodae</taxon>
        <taxon>Paniceae</taxon>
        <taxon>Panicinae</taxon>
        <taxon>Panicum</taxon>
        <taxon>Panicum sect. Panicum</taxon>
    </lineage>
</organism>
<dbReference type="PROSITE" id="PS50112">
    <property type="entry name" value="PAS"/>
    <property type="match status" value="1"/>
</dbReference>
<dbReference type="CDD" id="cd00130">
    <property type="entry name" value="PAS"/>
    <property type="match status" value="1"/>
</dbReference>
<feature type="coiled-coil region" evidence="5">
    <location>
        <begin position="3"/>
        <end position="30"/>
    </location>
</feature>
<gene>
    <name evidence="8" type="ORF">PAHAL_4G324000</name>
</gene>
<accession>A0A2T8JEQ1</accession>
<dbReference type="Gramene" id="PVH48403">
    <property type="protein sequence ID" value="PVH48403"/>
    <property type="gene ID" value="PAHAL_4G324000"/>
</dbReference>
<dbReference type="Pfam" id="PF00989">
    <property type="entry name" value="PAS"/>
    <property type="match status" value="1"/>
</dbReference>
<feature type="domain" description="PAS" evidence="7">
    <location>
        <begin position="88"/>
        <end position="159"/>
    </location>
</feature>
<dbReference type="GO" id="GO:0006355">
    <property type="term" value="P:regulation of DNA-templated transcription"/>
    <property type="evidence" value="ECO:0007669"/>
    <property type="project" value="InterPro"/>
</dbReference>
<keyword evidence="2" id="KW-0716">Sensory transduction</keyword>
<evidence type="ECO:0000259" key="7">
    <source>
        <dbReference type="PROSITE" id="PS50112"/>
    </source>
</evidence>
<dbReference type="InterPro" id="IPR035965">
    <property type="entry name" value="PAS-like_dom_sf"/>
</dbReference>
<keyword evidence="3" id="KW-0157">Chromophore</keyword>
<name>A0A2T8JEQ1_9POAL</name>
<evidence type="ECO:0000256" key="3">
    <source>
        <dbReference type="ARBA" id="ARBA00022991"/>
    </source>
</evidence>
<keyword evidence="5" id="KW-0175">Coiled coil</keyword>
<feature type="region of interest" description="Disordered" evidence="6">
    <location>
        <begin position="62"/>
        <end position="86"/>
    </location>
</feature>
<dbReference type="SMART" id="SM00091">
    <property type="entry name" value="PAS"/>
    <property type="match status" value="1"/>
</dbReference>
<evidence type="ECO:0000256" key="6">
    <source>
        <dbReference type="SAM" id="MobiDB-lite"/>
    </source>
</evidence>
<keyword evidence="4" id="KW-0675">Receptor</keyword>
<dbReference type="InterPro" id="IPR000014">
    <property type="entry name" value="PAS"/>
</dbReference>
<dbReference type="SUPFAM" id="SSF55785">
    <property type="entry name" value="PYP-like sensor domain (PAS domain)"/>
    <property type="match status" value="1"/>
</dbReference>
<protein>
    <recommendedName>
        <fullName evidence="7">PAS domain-containing protein</fullName>
    </recommendedName>
</protein>
<evidence type="ECO:0000313" key="8">
    <source>
        <dbReference type="EMBL" id="PVH48403.1"/>
    </source>
</evidence>
<dbReference type="GO" id="GO:0009881">
    <property type="term" value="F:photoreceptor activity"/>
    <property type="evidence" value="ECO:0007669"/>
    <property type="project" value="UniProtKB-KW"/>
</dbReference>
<evidence type="ECO:0000256" key="4">
    <source>
        <dbReference type="ARBA" id="ARBA00023170"/>
    </source>
</evidence>
<evidence type="ECO:0000256" key="5">
    <source>
        <dbReference type="SAM" id="Coils"/>
    </source>
</evidence>